<dbReference type="AlphaFoldDB" id="A0AAU7X3S5"/>
<protein>
    <submittedName>
        <fullName evidence="1">Uncharacterized protein</fullName>
    </submittedName>
</protein>
<name>A0AAU7X3S5_9PSED</name>
<accession>A0AAU7X3S5</accession>
<gene>
    <name evidence="1" type="ORF">ABCR88_16035</name>
</gene>
<dbReference type="RefSeq" id="WP_350022684.1">
    <property type="nucleotide sequence ID" value="NZ_CP158490.1"/>
</dbReference>
<sequence>MAFWILASRFILRNECYYNLKKASTRADSQAWLMLVEFIGPLTFGGSEYETCCDSER</sequence>
<organism evidence="1">
    <name type="scientific">Pseudomonas sp. W17</name>
    <dbReference type="NCBI Taxonomy" id="3144407"/>
    <lineage>
        <taxon>Bacteria</taxon>
        <taxon>Pseudomonadati</taxon>
        <taxon>Pseudomonadota</taxon>
        <taxon>Gammaproteobacteria</taxon>
        <taxon>Pseudomonadales</taxon>
        <taxon>Pseudomonadaceae</taxon>
        <taxon>Pseudomonas</taxon>
    </lineage>
</organism>
<proteinExistence type="predicted"/>
<reference evidence="1" key="1">
    <citation type="submission" date="2024-06" db="EMBL/GenBank/DDBJ databases">
        <authorList>
            <person name="Wu L."/>
        </authorList>
    </citation>
    <scope>NUCLEOTIDE SEQUENCE</scope>
    <source>
        <strain evidence="1">W17</strain>
    </source>
</reference>
<evidence type="ECO:0000313" key="1">
    <source>
        <dbReference type="EMBL" id="XBY27274.1"/>
    </source>
</evidence>
<dbReference type="EMBL" id="CP158490">
    <property type="protein sequence ID" value="XBY27274.1"/>
    <property type="molecule type" value="Genomic_DNA"/>
</dbReference>